<dbReference type="CDD" id="cd01644">
    <property type="entry name" value="RT_pepA17"/>
    <property type="match status" value="1"/>
</dbReference>
<gene>
    <name evidence="1" type="ORF">MS3_00005721</name>
</gene>
<dbReference type="RefSeq" id="XP_051069824.1">
    <property type="nucleotide sequence ID" value="XM_051213813.1"/>
</dbReference>
<organism evidence="1 2">
    <name type="scientific">Schistosoma haematobium</name>
    <name type="common">Blood fluke</name>
    <dbReference type="NCBI Taxonomy" id="6185"/>
    <lineage>
        <taxon>Eukaryota</taxon>
        <taxon>Metazoa</taxon>
        <taxon>Spiralia</taxon>
        <taxon>Lophotrochozoa</taxon>
        <taxon>Platyhelminthes</taxon>
        <taxon>Trematoda</taxon>
        <taxon>Digenea</taxon>
        <taxon>Strigeidida</taxon>
        <taxon>Schistosomatoidea</taxon>
        <taxon>Schistosomatidae</taxon>
        <taxon>Schistosoma</taxon>
    </lineage>
</organism>
<dbReference type="CTD" id="75577421"/>
<evidence type="ECO:0008006" key="3">
    <source>
        <dbReference type="Google" id="ProtNLM"/>
    </source>
</evidence>
<dbReference type="InterPro" id="IPR043502">
    <property type="entry name" value="DNA/RNA_pol_sf"/>
</dbReference>
<dbReference type="Proteomes" id="UP000471633">
    <property type="component" value="Unassembled WGS sequence"/>
</dbReference>
<dbReference type="GeneID" id="75577421"/>
<sequence>MQQTIDKGYAVVVPGMQLGPGYRSKGNLPHHAVINPRKPSRVRVVLDCAAKVAGKSLNDLLYQGPDTTACLVGILLRFRRGPVAVSADVEEMFMQVKVSKPDCGVLPFLWWPKSDIEKEPVEYQMTSHPFGAIFSPFCANSALMKTAQKFSSDCDSSVGESVLNNFYVDDCPVSFPNDEDTKSFVVQLNELMARGFKLKKWVTNSEMVRKVFP</sequence>
<dbReference type="PANTHER" id="PTHR47331">
    <property type="entry name" value="PHD-TYPE DOMAIN-CONTAINING PROTEIN"/>
    <property type="match status" value="1"/>
</dbReference>
<accession>A0A922S0T3</accession>
<dbReference type="AlphaFoldDB" id="A0A922S0T3"/>
<dbReference type="EMBL" id="AMPZ03000003">
    <property type="protein sequence ID" value="KAH9588277.1"/>
    <property type="molecule type" value="Genomic_DNA"/>
</dbReference>
<dbReference type="KEGG" id="shx:MS3_00005721"/>
<comment type="caution">
    <text evidence="1">The sequence shown here is derived from an EMBL/GenBank/DDBJ whole genome shotgun (WGS) entry which is preliminary data.</text>
</comment>
<dbReference type="SUPFAM" id="SSF56672">
    <property type="entry name" value="DNA/RNA polymerases"/>
    <property type="match status" value="1"/>
</dbReference>
<protein>
    <recommendedName>
        <fullName evidence="3">Reverse transcriptase domain-containing protein</fullName>
    </recommendedName>
</protein>
<reference evidence="1" key="1">
    <citation type="journal article" date="2012" name="Nat. Genet.">
        <title>Whole-genome sequence of Schistosoma haematobium.</title>
        <authorList>
            <person name="Young N.D."/>
            <person name="Jex A.R."/>
            <person name="Li B."/>
            <person name="Liu S."/>
            <person name="Yang L."/>
            <person name="Xiong Z."/>
            <person name="Li Y."/>
            <person name="Cantacessi C."/>
            <person name="Hall R.S."/>
            <person name="Xu X."/>
            <person name="Chen F."/>
            <person name="Wu X."/>
            <person name="Zerlotini A."/>
            <person name="Oliveira G."/>
            <person name="Hofmann A."/>
            <person name="Zhang G."/>
            <person name="Fang X."/>
            <person name="Kang Y."/>
            <person name="Campbell B.E."/>
            <person name="Loukas A."/>
            <person name="Ranganathan S."/>
            <person name="Rollinson D."/>
            <person name="Rinaldi G."/>
            <person name="Brindley P.J."/>
            <person name="Yang H."/>
            <person name="Wang J."/>
            <person name="Wang J."/>
            <person name="Gasser R.B."/>
        </authorList>
    </citation>
    <scope>NUCLEOTIDE SEQUENCE</scope>
</reference>
<evidence type="ECO:0000313" key="1">
    <source>
        <dbReference type="EMBL" id="KAH9588277.1"/>
    </source>
</evidence>
<reference evidence="1" key="4">
    <citation type="journal article" date="2022" name="PLoS Pathog.">
        <title>Chromosome-level genome of Schistosoma haematobium underpins genome-wide explorations of molecular variation.</title>
        <authorList>
            <person name="Stroehlein A.J."/>
            <person name="Korhonen P.K."/>
            <person name="Lee V.V."/>
            <person name="Ralph S.A."/>
            <person name="Mentink-Kane M."/>
            <person name="You H."/>
            <person name="McManus D.P."/>
            <person name="Tchuente L.T."/>
            <person name="Stothard J.R."/>
            <person name="Kaur P."/>
            <person name="Dudchenko O."/>
            <person name="Aiden E.L."/>
            <person name="Yang B."/>
            <person name="Yang H."/>
            <person name="Emery A.M."/>
            <person name="Webster B.L."/>
            <person name="Brindley P.J."/>
            <person name="Rollinson D."/>
            <person name="Chang B.C.H."/>
            <person name="Gasser R.B."/>
            <person name="Young N.D."/>
        </authorList>
    </citation>
    <scope>NUCLEOTIDE SEQUENCE</scope>
</reference>
<name>A0A922S0T3_SCHHA</name>
<reference evidence="1" key="3">
    <citation type="submission" date="2021-06" db="EMBL/GenBank/DDBJ databases">
        <title>Chromosome-level genome assembly for S. haematobium.</title>
        <authorList>
            <person name="Stroehlein A.J."/>
        </authorList>
    </citation>
    <scope>NUCLEOTIDE SEQUENCE</scope>
</reference>
<evidence type="ECO:0000313" key="2">
    <source>
        <dbReference type="Proteomes" id="UP000471633"/>
    </source>
</evidence>
<reference evidence="1" key="2">
    <citation type="journal article" date="2019" name="Gigascience">
        <title>High-quality Schistosoma haematobium genome achieved by single-molecule and long-range sequencing.</title>
        <authorList>
            <person name="Stroehlein A.J."/>
            <person name="Korhonen P.K."/>
            <person name="Chong T.M."/>
            <person name="Lim Y.L."/>
            <person name="Chan K.G."/>
            <person name="Webster B."/>
            <person name="Rollinson D."/>
            <person name="Brindley P.J."/>
            <person name="Gasser R.B."/>
            <person name="Young N.D."/>
        </authorList>
    </citation>
    <scope>NUCLEOTIDE SEQUENCE</scope>
</reference>
<proteinExistence type="predicted"/>
<keyword evidence="2" id="KW-1185">Reference proteome</keyword>